<accession>A0A1M6P1D0</accession>
<dbReference type="EMBL" id="FRAC01000008">
    <property type="protein sequence ID" value="SHK01714.1"/>
    <property type="molecule type" value="Genomic_DNA"/>
</dbReference>
<name>A0A1M6P1D0_9FIRM</name>
<dbReference type="PANTHER" id="PTHR48098">
    <property type="entry name" value="ENTEROCHELIN ESTERASE-RELATED"/>
    <property type="match status" value="1"/>
</dbReference>
<gene>
    <name evidence="1" type="ORF">SAMN02745136_01549</name>
</gene>
<dbReference type="Gene3D" id="3.40.50.1820">
    <property type="entry name" value="alpha/beta hydrolase"/>
    <property type="match status" value="1"/>
</dbReference>
<dbReference type="InterPro" id="IPR000801">
    <property type="entry name" value="Esterase-like"/>
</dbReference>
<keyword evidence="2" id="KW-1185">Reference proteome</keyword>
<dbReference type="Proteomes" id="UP000184386">
    <property type="component" value="Unassembled WGS sequence"/>
</dbReference>
<dbReference type="Pfam" id="PF00756">
    <property type="entry name" value="Esterase"/>
    <property type="match status" value="1"/>
</dbReference>
<keyword evidence="1" id="KW-0378">Hydrolase</keyword>
<reference evidence="1 2" key="1">
    <citation type="submission" date="2016-11" db="EMBL/GenBank/DDBJ databases">
        <authorList>
            <person name="Jaros S."/>
            <person name="Januszkiewicz K."/>
            <person name="Wedrychowicz H."/>
        </authorList>
    </citation>
    <scope>NUCLEOTIDE SEQUENCE [LARGE SCALE GENOMIC DNA]</scope>
    <source>
        <strain evidence="1 2">DSM 15929</strain>
    </source>
</reference>
<dbReference type="InterPro" id="IPR050583">
    <property type="entry name" value="Mycobacterial_A85_antigen"/>
</dbReference>
<dbReference type="GO" id="GO:0016787">
    <property type="term" value="F:hydrolase activity"/>
    <property type="evidence" value="ECO:0007669"/>
    <property type="project" value="UniProtKB-KW"/>
</dbReference>
<protein>
    <submittedName>
        <fullName evidence="1">S-formylglutathione hydrolase FrmB</fullName>
    </submittedName>
</protein>
<dbReference type="STRING" id="1121322.SAMN02745136_01549"/>
<proteinExistence type="predicted"/>
<dbReference type="InterPro" id="IPR029058">
    <property type="entry name" value="AB_hydrolase_fold"/>
</dbReference>
<dbReference type="SUPFAM" id="SSF53474">
    <property type="entry name" value="alpha/beta-Hydrolases"/>
    <property type="match status" value="1"/>
</dbReference>
<organism evidence="1 2">
    <name type="scientific">Anaerocolumna jejuensis DSM 15929</name>
    <dbReference type="NCBI Taxonomy" id="1121322"/>
    <lineage>
        <taxon>Bacteria</taxon>
        <taxon>Bacillati</taxon>
        <taxon>Bacillota</taxon>
        <taxon>Clostridia</taxon>
        <taxon>Lachnospirales</taxon>
        <taxon>Lachnospiraceae</taxon>
        <taxon>Anaerocolumna</taxon>
    </lineage>
</organism>
<dbReference type="AlphaFoldDB" id="A0A1M6P1D0"/>
<dbReference type="GO" id="GO:0016747">
    <property type="term" value="F:acyltransferase activity, transferring groups other than amino-acyl groups"/>
    <property type="evidence" value="ECO:0007669"/>
    <property type="project" value="TreeGrafter"/>
</dbReference>
<dbReference type="PANTHER" id="PTHR48098:SF1">
    <property type="entry name" value="DIACYLGLYCEROL ACYLTRANSFERASE_MYCOLYLTRANSFERASE AG85A"/>
    <property type="match status" value="1"/>
</dbReference>
<evidence type="ECO:0000313" key="1">
    <source>
        <dbReference type="EMBL" id="SHK01714.1"/>
    </source>
</evidence>
<sequence>MRQELKYLSVFLEMEEIMALLHVDFFSDVLGMCMQMDVILPQQTKGQIGMEGKGNKGKIPTLYLLHGMSDDHTIWQRRTSIERYVSDLGIAVVMPTTHLGWYTDMAWGNRYWTFISKELPEICRSFFANLSDRREDTFAAGLSMGGYGAMKLGLSASETFGMAASLSGGLDVATVSGWGKTEEEKRYWQSVFGDLDKVENGSNDLFAEAARLKESGKPLPKLYMWCGTEDFLYEQNVHMKEHLTKLGYELTYEESPGDHQWKYWDEKIQSVLEWIMKNRNN</sequence>
<evidence type="ECO:0000313" key="2">
    <source>
        <dbReference type="Proteomes" id="UP000184386"/>
    </source>
</evidence>